<dbReference type="InterPro" id="IPR052967">
    <property type="entry name" value="Stress_Response_Assoc"/>
</dbReference>
<sequence>MAPRLGVQDLVGHRLLDKDGHNVGKIGQVYRDDQTHQPTWVTVHTGMFGTQESFVPLAGAQISHEDLRVPFDKGMIKDSPRFEAGRHLSPDEESRLYRHYGVQPSVPGPRGEAETRPGETMTEERRTAEGRDMGRDMGRRSGEGVPPTGTGEAGGRPMARGETAYGETSVTRSEEQAHVGVERQESGRARVRKTVETEHFEQDVPVKREEIRVHREPITERDRAAGTVIGEEDEEIILSEEHAVLGKEQVPVEKVRITKEEVTDTEHVEGELRKENIEIDEEGRPRRHRRP</sequence>
<dbReference type="RefSeq" id="WP_133743452.1">
    <property type="nucleotide sequence ID" value="NZ_SNYN01000030.1"/>
</dbReference>
<dbReference type="GO" id="GO:0030077">
    <property type="term" value="C:plasma membrane light-harvesting complex"/>
    <property type="evidence" value="ECO:0007669"/>
    <property type="project" value="InterPro"/>
</dbReference>
<evidence type="ECO:0000313" key="5">
    <source>
        <dbReference type="Proteomes" id="UP000295281"/>
    </source>
</evidence>
<feature type="region of interest" description="Disordered" evidence="1">
    <location>
        <begin position="261"/>
        <end position="291"/>
    </location>
</feature>
<dbReference type="GO" id="GO:0019684">
    <property type="term" value="P:photosynthesis, light reaction"/>
    <property type="evidence" value="ECO:0007669"/>
    <property type="project" value="InterPro"/>
</dbReference>
<organism evidence="4 5">
    <name type="scientific">Actinorugispora endophytica</name>
    <dbReference type="NCBI Taxonomy" id="1605990"/>
    <lineage>
        <taxon>Bacteria</taxon>
        <taxon>Bacillati</taxon>
        <taxon>Actinomycetota</taxon>
        <taxon>Actinomycetes</taxon>
        <taxon>Streptosporangiales</taxon>
        <taxon>Nocardiopsidaceae</taxon>
        <taxon>Actinorugispora</taxon>
    </lineage>
</organism>
<feature type="compositionally biased region" description="Basic and acidic residues" evidence="1">
    <location>
        <begin position="261"/>
        <end position="277"/>
    </location>
</feature>
<reference evidence="4 5" key="1">
    <citation type="submission" date="2019-03" db="EMBL/GenBank/DDBJ databases">
        <title>Genomic Encyclopedia of Type Strains, Phase IV (KMG-IV): sequencing the most valuable type-strain genomes for metagenomic binning, comparative biology and taxonomic classification.</title>
        <authorList>
            <person name="Goeker M."/>
        </authorList>
    </citation>
    <scope>NUCLEOTIDE SEQUENCE [LARGE SCALE GENOMIC DNA]</scope>
    <source>
        <strain evidence="4 5">DSM 46770</strain>
    </source>
</reference>
<protein>
    <submittedName>
        <fullName evidence="4">Uncharacterized protein (TIGR02271 family)</fullName>
    </submittedName>
</protein>
<dbReference type="NCBIfam" id="TIGR02271">
    <property type="entry name" value="YsnF/AvaK domain"/>
    <property type="match status" value="1"/>
</dbReference>
<gene>
    <name evidence="4" type="ORF">EV190_13034</name>
</gene>
<dbReference type="AlphaFoldDB" id="A0A4R6UKK5"/>
<dbReference type="Pfam" id="PF09557">
    <property type="entry name" value="DUF2382"/>
    <property type="match status" value="1"/>
</dbReference>
<evidence type="ECO:0000313" key="4">
    <source>
        <dbReference type="EMBL" id="TDQ45635.1"/>
    </source>
</evidence>
<dbReference type="InterPro" id="IPR019060">
    <property type="entry name" value="DUF2382"/>
</dbReference>
<name>A0A4R6UKK5_9ACTN</name>
<accession>A0A4R6UKK5</accession>
<evidence type="ECO:0000259" key="3">
    <source>
        <dbReference type="Pfam" id="PF09557"/>
    </source>
</evidence>
<evidence type="ECO:0000259" key="2">
    <source>
        <dbReference type="Pfam" id="PF05239"/>
    </source>
</evidence>
<dbReference type="PANTHER" id="PTHR38463:SF1">
    <property type="entry name" value="STRESS RESPONSE PROTEIN YSNF"/>
    <property type="match status" value="1"/>
</dbReference>
<dbReference type="InterPro" id="IPR011033">
    <property type="entry name" value="PRC_barrel-like_sf"/>
</dbReference>
<dbReference type="OrthoDB" id="3712018at2"/>
<evidence type="ECO:0000256" key="1">
    <source>
        <dbReference type="SAM" id="MobiDB-lite"/>
    </source>
</evidence>
<feature type="compositionally biased region" description="Basic and acidic residues" evidence="1">
    <location>
        <begin position="111"/>
        <end position="142"/>
    </location>
</feature>
<dbReference type="InterPro" id="IPR027275">
    <property type="entry name" value="PRC-brl_dom"/>
</dbReference>
<dbReference type="Pfam" id="PF05239">
    <property type="entry name" value="PRC"/>
    <property type="match status" value="1"/>
</dbReference>
<dbReference type="InterPro" id="IPR014747">
    <property type="entry name" value="Bac_photo_RC_H_C"/>
</dbReference>
<comment type="caution">
    <text evidence="4">The sequence shown here is derived from an EMBL/GenBank/DDBJ whole genome shotgun (WGS) entry which is preliminary data.</text>
</comment>
<dbReference type="Gene3D" id="3.90.50.10">
    <property type="entry name" value="Photosynthetic Reaction Center, subunit H, domain 2"/>
    <property type="match status" value="1"/>
</dbReference>
<proteinExistence type="predicted"/>
<dbReference type="PANTHER" id="PTHR38463">
    <property type="entry name" value="STRESS RESPONSE PROTEIN YSNF"/>
    <property type="match status" value="1"/>
</dbReference>
<feature type="region of interest" description="Disordered" evidence="1">
    <location>
        <begin position="101"/>
        <end position="191"/>
    </location>
</feature>
<dbReference type="SUPFAM" id="SSF50346">
    <property type="entry name" value="PRC-barrel domain"/>
    <property type="match status" value="1"/>
</dbReference>
<dbReference type="Proteomes" id="UP000295281">
    <property type="component" value="Unassembled WGS sequence"/>
</dbReference>
<feature type="domain" description="DUF2382" evidence="3">
    <location>
        <begin position="171"/>
        <end position="279"/>
    </location>
</feature>
<keyword evidence="5" id="KW-1185">Reference proteome</keyword>
<feature type="domain" description="PRC-barrel" evidence="2">
    <location>
        <begin position="7"/>
        <end position="74"/>
    </location>
</feature>
<feature type="compositionally biased region" description="Basic and acidic residues" evidence="1">
    <location>
        <begin position="172"/>
        <end position="191"/>
    </location>
</feature>
<dbReference type="EMBL" id="SNYN01000030">
    <property type="protein sequence ID" value="TDQ45635.1"/>
    <property type="molecule type" value="Genomic_DNA"/>
</dbReference>